<evidence type="ECO:0000313" key="3">
    <source>
        <dbReference type="Proteomes" id="UP000619265"/>
    </source>
</evidence>
<accession>A0A833TQJ6</accession>
<protein>
    <submittedName>
        <fullName evidence="2">Uncharacterized protein</fullName>
    </submittedName>
</protein>
<dbReference type="Proteomes" id="UP000619265">
    <property type="component" value="Unassembled WGS sequence"/>
</dbReference>
<dbReference type="EMBL" id="LIHL02000015">
    <property type="protein sequence ID" value="KAF5444829.1"/>
    <property type="molecule type" value="Genomic_DNA"/>
</dbReference>
<dbReference type="AlphaFoldDB" id="A0A833TQJ6"/>
<dbReference type="OrthoDB" id="688136at2759"/>
<evidence type="ECO:0000256" key="1">
    <source>
        <dbReference type="SAM" id="MobiDB-lite"/>
    </source>
</evidence>
<organism evidence="2 3">
    <name type="scientific">Juglans regia</name>
    <name type="common">English walnut</name>
    <dbReference type="NCBI Taxonomy" id="51240"/>
    <lineage>
        <taxon>Eukaryota</taxon>
        <taxon>Viridiplantae</taxon>
        <taxon>Streptophyta</taxon>
        <taxon>Embryophyta</taxon>
        <taxon>Tracheophyta</taxon>
        <taxon>Spermatophyta</taxon>
        <taxon>Magnoliopsida</taxon>
        <taxon>eudicotyledons</taxon>
        <taxon>Gunneridae</taxon>
        <taxon>Pentapetalae</taxon>
        <taxon>rosids</taxon>
        <taxon>fabids</taxon>
        <taxon>Fagales</taxon>
        <taxon>Juglandaceae</taxon>
        <taxon>Juglans</taxon>
    </lineage>
</organism>
<dbReference type="KEGG" id="jre:109019578"/>
<sequence length="176" mass="19366">MESLRRPNKLDAMGKSSKSVVKCKKHPTHRQSPGVCSRCLNEKLSQLSSSSGSRRTSFPAGSGSCSSSPSSLSSYYSSSSASSCSSPVHLTNMEGKIINSLSFLLNGKNGGLTKSRSLVFFPRMNRPRGDDDDDMKRDQKKGGFWSKFLRASSKRQTEETLMHSRTVREIVMTTDD</sequence>
<evidence type="ECO:0000313" key="2">
    <source>
        <dbReference type="EMBL" id="KAF5444829.1"/>
    </source>
</evidence>
<dbReference type="PANTHER" id="PTHR34046:SF7">
    <property type="entry name" value="DUF740 FAMILY PROTEIN"/>
    <property type="match status" value="1"/>
</dbReference>
<feature type="region of interest" description="Disordered" evidence="1">
    <location>
        <begin position="47"/>
        <end position="84"/>
    </location>
</feature>
<gene>
    <name evidence="2" type="ORF">F2P56_033928</name>
</gene>
<dbReference type="RefSeq" id="XP_018857442.2">
    <property type="nucleotide sequence ID" value="XM_019001897.2"/>
</dbReference>
<dbReference type="Gramene" id="Jr15_03900_p1">
    <property type="protein sequence ID" value="cds.Jr15_03900_p1"/>
    <property type="gene ID" value="Jr15_03900"/>
</dbReference>
<reference evidence="2" key="2">
    <citation type="submission" date="2020-03" db="EMBL/GenBank/DDBJ databases">
        <title>Walnut 2.0.</title>
        <authorList>
            <person name="Marrano A."/>
            <person name="Britton M."/>
            <person name="Zimin A.V."/>
            <person name="Zaini P.A."/>
            <person name="Workman R."/>
            <person name="Puiu D."/>
            <person name="Bianco L."/>
            <person name="Allen B.J."/>
            <person name="Troggio M."/>
            <person name="Leslie C.A."/>
            <person name="Timp W."/>
            <person name="Dendekar A."/>
            <person name="Salzberg S.L."/>
            <person name="Neale D.B."/>
        </authorList>
    </citation>
    <scope>NUCLEOTIDE SEQUENCE</scope>
    <source>
        <tissue evidence="2">Leaves</tissue>
    </source>
</reference>
<comment type="caution">
    <text evidence="2">The sequence shown here is derived from an EMBL/GenBank/DDBJ whole genome shotgun (WGS) entry which is preliminary data.</text>
</comment>
<dbReference type="PANTHER" id="PTHR34046">
    <property type="entry name" value="OS06G0218800 PROTEIN"/>
    <property type="match status" value="1"/>
</dbReference>
<name>A0A833TQJ6_JUGRE</name>
<feature type="region of interest" description="Disordered" evidence="1">
    <location>
        <begin position="1"/>
        <end position="35"/>
    </location>
</feature>
<proteinExistence type="predicted"/>
<reference evidence="2" key="1">
    <citation type="submission" date="2015-10" db="EMBL/GenBank/DDBJ databases">
        <authorList>
            <person name="Martinez-Garcia P.J."/>
            <person name="Crepeau M.W."/>
            <person name="Puiu D."/>
            <person name="Gonzalez-Ibeas D."/>
            <person name="Whalen J."/>
            <person name="Stevens K."/>
            <person name="Paul R."/>
            <person name="Butterfield T."/>
            <person name="Britton M."/>
            <person name="Reagan R."/>
            <person name="Chakraborty S."/>
            <person name="Walawage S.L."/>
            <person name="Vasquez-Gross H.A."/>
            <person name="Cardeno C."/>
            <person name="Famula R."/>
            <person name="Pratt K."/>
            <person name="Kuruganti S."/>
            <person name="Aradhya M.K."/>
            <person name="Leslie C.A."/>
            <person name="Dandekar A.M."/>
            <person name="Salzberg S.L."/>
            <person name="Wegrzyn J.L."/>
            <person name="Langley C.H."/>
            <person name="Neale D.B."/>
        </authorList>
    </citation>
    <scope>NUCLEOTIDE SEQUENCE</scope>
    <source>
        <tissue evidence="2">Leaves</tissue>
    </source>
</reference>